<dbReference type="Proteomes" id="UP000774326">
    <property type="component" value="Unassembled WGS sequence"/>
</dbReference>
<feature type="non-terminal residue" evidence="2">
    <location>
        <position position="1"/>
    </location>
</feature>
<feature type="region of interest" description="Disordered" evidence="1">
    <location>
        <begin position="1"/>
        <end position="143"/>
    </location>
</feature>
<evidence type="ECO:0000313" key="3">
    <source>
        <dbReference type="Proteomes" id="UP000774326"/>
    </source>
</evidence>
<accession>A0A9P8TLG6</accession>
<dbReference type="EMBL" id="JAEUBG010002842">
    <property type="protein sequence ID" value="KAH3683958.1"/>
    <property type="molecule type" value="Genomic_DNA"/>
</dbReference>
<feature type="compositionally biased region" description="Polar residues" evidence="1">
    <location>
        <begin position="1"/>
        <end position="15"/>
    </location>
</feature>
<protein>
    <submittedName>
        <fullName evidence="2">Uncharacterized protein</fullName>
    </submittedName>
</protein>
<evidence type="ECO:0000256" key="1">
    <source>
        <dbReference type="SAM" id="MobiDB-lite"/>
    </source>
</evidence>
<name>A0A9P8TLG6_WICPI</name>
<gene>
    <name evidence="2" type="ORF">WICPIJ_005071</name>
</gene>
<evidence type="ECO:0000313" key="2">
    <source>
        <dbReference type="EMBL" id="KAH3683958.1"/>
    </source>
</evidence>
<proteinExistence type="predicted"/>
<sequence>NNLSPIKLRPQQQKGTIPAYNKNNPLAKMNRVEEAKRDKPSAFIATAALEEEEAEEEELPELEVEEEPEWEEDALPDSEADDSDSELVALEEAPPAPPATSDSELTSDDSAADSELAVDSAADSEEVGSATEEPDSLPVSEAASPAAAAISGANLEEYHGKPVKYSLKEAWSILVIKVV</sequence>
<feature type="compositionally biased region" description="Acidic residues" evidence="1">
    <location>
        <begin position="49"/>
        <end position="85"/>
    </location>
</feature>
<feature type="compositionally biased region" description="Basic and acidic residues" evidence="1">
    <location>
        <begin position="30"/>
        <end position="40"/>
    </location>
</feature>
<keyword evidence="3" id="KW-1185">Reference proteome</keyword>
<reference evidence="2" key="1">
    <citation type="journal article" date="2021" name="Open Biol.">
        <title>Shared evolutionary footprints suggest mitochondrial oxidative damage underlies multiple complex I losses in fungi.</title>
        <authorList>
            <person name="Schikora-Tamarit M.A."/>
            <person name="Marcet-Houben M."/>
            <person name="Nosek J."/>
            <person name="Gabaldon T."/>
        </authorList>
    </citation>
    <scope>NUCLEOTIDE SEQUENCE</scope>
    <source>
        <strain evidence="2">CBS2887</strain>
    </source>
</reference>
<comment type="caution">
    <text evidence="2">The sequence shown here is derived from an EMBL/GenBank/DDBJ whole genome shotgun (WGS) entry which is preliminary data.</text>
</comment>
<reference evidence="2" key="2">
    <citation type="submission" date="2021-01" db="EMBL/GenBank/DDBJ databases">
        <authorList>
            <person name="Schikora-Tamarit M.A."/>
        </authorList>
    </citation>
    <scope>NUCLEOTIDE SEQUENCE</scope>
    <source>
        <strain evidence="2">CBS2887</strain>
    </source>
</reference>
<dbReference type="AlphaFoldDB" id="A0A9P8TLG6"/>
<organism evidence="2 3">
    <name type="scientific">Wickerhamomyces pijperi</name>
    <name type="common">Yeast</name>
    <name type="synonym">Pichia pijperi</name>
    <dbReference type="NCBI Taxonomy" id="599730"/>
    <lineage>
        <taxon>Eukaryota</taxon>
        <taxon>Fungi</taxon>
        <taxon>Dikarya</taxon>
        <taxon>Ascomycota</taxon>
        <taxon>Saccharomycotina</taxon>
        <taxon>Saccharomycetes</taxon>
        <taxon>Phaffomycetales</taxon>
        <taxon>Wickerhamomycetaceae</taxon>
        <taxon>Wickerhamomyces</taxon>
    </lineage>
</organism>